<dbReference type="Gramene" id="rna-AYBTSS11_LOCUS14196">
    <property type="protein sequence ID" value="CAJ1950329.1"/>
    <property type="gene ID" value="gene-AYBTSS11_LOCUS14196"/>
</dbReference>
<feature type="compositionally biased region" description="Polar residues" evidence="1">
    <location>
        <begin position="69"/>
        <end position="80"/>
    </location>
</feature>
<reference evidence="2" key="1">
    <citation type="submission" date="2023-10" db="EMBL/GenBank/DDBJ databases">
        <authorList>
            <person name="Domelevo Entfellner J.-B."/>
        </authorList>
    </citation>
    <scope>NUCLEOTIDE SEQUENCE</scope>
</reference>
<evidence type="ECO:0000313" key="2">
    <source>
        <dbReference type="EMBL" id="CAJ1950329.1"/>
    </source>
</evidence>
<dbReference type="Proteomes" id="UP001189624">
    <property type="component" value="Chromosome 4"/>
</dbReference>
<keyword evidence="3" id="KW-1185">Reference proteome</keyword>
<dbReference type="EMBL" id="OY731401">
    <property type="protein sequence ID" value="CAJ1950329.1"/>
    <property type="molecule type" value="Genomic_DNA"/>
</dbReference>
<organism evidence="2 3">
    <name type="scientific">Sphenostylis stenocarpa</name>
    <dbReference type="NCBI Taxonomy" id="92480"/>
    <lineage>
        <taxon>Eukaryota</taxon>
        <taxon>Viridiplantae</taxon>
        <taxon>Streptophyta</taxon>
        <taxon>Embryophyta</taxon>
        <taxon>Tracheophyta</taxon>
        <taxon>Spermatophyta</taxon>
        <taxon>Magnoliopsida</taxon>
        <taxon>eudicotyledons</taxon>
        <taxon>Gunneridae</taxon>
        <taxon>Pentapetalae</taxon>
        <taxon>rosids</taxon>
        <taxon>fabids</taxon>
        <taxon>Fabales</taxon>
        <taxon>Fabaceae</taxon>
        <taxon>Papilionoideae</taxon>
        <taxon>50 kb inversion clade</taxon>
        <taxon>NPAAA clade</taxon>
        <taxon>indigoferoid/millettioid clade</taxon>
        <taxon>Phaseoleae</taxon>
        <taxon>Sphenostylis</taxon>
    </lineage>
</organism>
<evidence type="ECO:0000313" key="3">
    <source>
        <dbReference type="Proteomes" id="UP001189624"/>
    </source>
</evidence>
<dbReference type="PANTHER" id="PTHR34970">
    <property type="entry name" value="ABC TRANSPORTER A FAMILY PROTEIN"/>
    <property type="match status" value="1"/>
</dbReference>
<accession>A0AA86SRE7</accession>
<protein>
    <submittedName>
        <fullName evidence="2">Uncharacterized protein</fullName>
    </submittedName>
</protein>
<name>A0AA86SRE7_9FABA</name>
<dbReference type="AlphaFoldDB" id="A0AA86SRE7"/>
<gene>
    <name evidence="2" type="ORF">AYBTSS11_LOCUS14196</name>
</gene>
<feature type="compositionally biased region" description="Low complexity" evidence="1">
    <location>
        <begin position="54"/>
        <end position="64"/>
    </location>
</feature>
<proteinExistence type="predicted"/>
<sequence>MFRIRLLWFTFGFTSTYAVLSQYVLKDLLVKRNALASRMEHEFRVLETRISHLESSSTEPSSIPAPVSDQHSNGLACTCD</sequence>
<evidence type="ECO:0000256" key="1">
    <source>
        <dbReference type="SAM" id="MobiDB-lite"/>
    </source>
</evidence>
<dbReference type="PANTHER" id="PTHR34970:SF5">
    <property type="entry name" value="PROTEIN, PUTATIVE-RELATED"/>
    <property type="match status" value="1"/>
</dbReference>
<feature type="region of interest" description="Disordered" evidence="1">
    <location>
        <begin position="54"/>
        <end position="80"/>
    </location>
</feature>